<feature type="region of interest" description="Disordered" evidence="4">
    <location>
        <begin position="557"/>
        <end position="584"/>
    </location>
</feature>
<feature type="compositionally biased region" description="Low complexity" evidence="4">
    <location>
        <begin position="233"/>
        <end position="308"/>
    </location>
</feature>
<dbReference type="GO" id="GO:0001228">
    <property type="term" value="F:DNA-binding transcription activator activity, RNA polymerase II-specific"/>
    <property type="evidence" value="ECO:0007669"/>
    <property type="project" value="TreeGrafter"/>
</dbReference>
<dbReference type="PANTHER" id="PTHR40621">
    <property type="entry name" value="TRANSCRIPTION FACTOR KAPC-RELATED"/>
    <property type="match status" value="1"/>
</dbReference>
<dbReference type="Pfam" id="PF00170">
    <property type="entry name" value="bZIP_1"/>
    <property type="match status" value="1"/>
</dbReference>
<dbReference type="InterPro" id="IPR046347">
    <property type="entry name" value="bZIP_sf"/>
</dbReference>
<evidence type="ECO:0000313" key="6">
    <source>
        <dbReference type="EMBL" id="KAF9155788.1"/>
    </source>
</evidence>
<dbReference type="PROSITE" id="PS50217">
    <property type="entry name" value="BZIP"/>
    <property type="match status" value="1"/>
</dbReference>
<evidence type="ECO:0000256" key="2">
    <source>
        <dbReference type="ARBA" id="ARBA00023242"/>
    </source>
</evidence>
<organism evidence="6 7">
    <name type="scientific">Linnemannia schmuckeri</name>
    <dbReference type="NCBI Taxonomy" id="64567"/>
    <lineage>
        <taxon>Eukaryota</taxon>
        <taxon>Fungi</taxon>
        <taxon>Fungi incertae sedis</taxon>
        <taxon>Mucoromycota</taxon>
        <taxon>Mortierellomycotina</taxon>
        <taxon>Mortierellomycetes</taxon>
        <taxon>Mortierellales</taxon>
        <taxon>Mortierellaceae</taxon>
        <taxon>Linnemannia</taxon>
    </lineage>
</organism>
<feature type="compositionally biased region" description="Basic and acidic residues" evidence="4">
    <location>
        <begin position="417"/>
        <end position="428"/>
    </location>
</feature>
<dbReference type="InterPro" id="IPR004827">
    <property type="entry name" value="bZIP"/>
</dbReference>
<dbReference type="GO" id="GO:0090575">
    <property type="term" value="C:RNA polymerase II transcription regulator complex"/>
    <property type="evidence" value="ECO:0007669"/>
    <property type="project" value="TreeGrafter"/>
</dbReference>
<feature type="region of interest" description="Disordered" evidence="4">
    <location>
        <begin position="362"/>
        <end position="429"/>
    </location>
</feature>
<name>A0A9P5S6D8_9FUNG</name>
<dbReference type="SMART" id="SM00338">
    <property type="entry name" value="BRLZ"/>
    <property type="match status" value="1"/>
</dbReference>
<dbReference type="Proteomes" id="UP000748756">
    <property type="component" value="Unassembled WGS sequence"/>
</dbReference>
<dbReference type="InterPro" id="IPR050936">
    <property type="entry name" value="AP-1-like"/>
</dbReference>
<evidence type="ECO:0000256" key="1">
    <source>
        <dbReference type="ARBA" id="ARBA00004123"/>
    </source>
</evidence>
<accession>A0A9P5S6D8</accession>
<feature type="compositionally biased region" description="Low complexity" evidence="4">
    <location>
        <begin position="188"/>
        <end position="216"/>
    </location>
</feature>
<feature type="coiled-coil region" evidence="3">
    <location>
        <begin position="460"/>
        <end position="494"/>
    </location>
</feature>
<feature type="compositionally biased region" description="Acidic residues" evidence="4">
    <location>
        <begin position="375"/>
        <end position="386"/>
    </location>
</feature>
<keyword evidence="2" id="KW-0539">Nucleus</keyword>
<dbReference type="GO" id="GO:0000976">
    <property type="term" value="F:transcription cis-regulatory region binding"/>
    <property type="evidence" value="ECO:0007669"/>
    <property type="project" value="InterPro"/>
</dbReference>
<keyword evidence="7" id="KW-1185">Reference proteome</keyword>
<gene>
    <name evidence="6" type="ORF">BG015_008599</name>
</gene>
<keyword evidence="3" id="KW-0175">Coiled coil</keyword>
<evidence type="ECO:0000313" key="7">
    <source>
        <dbReference type="Proteomes" id="UP000748756"/>
    </source>
</evidence>
<dbReference type="AlphaFoldDB" id="A0A9P5S6D8"/>
<dbReference type="Gene3D" id="1.20.5.170">
    <property type="match status" value="1"/>
</dbReference>
<feature type="domain" description="BZIP" evidence="5">
    <location>
        <begin position="421"/>
        <end position="484"/>
    </location>
</feature>
<feature type="compositionally biased region" description="Low complexity" evidence="4">
    <location>
        <begin position="571"/>
        <end position="580"/>
    </location>
</feature>
<dbReference type="SUPFAM" id="SSF57959">
    <property type="entry name" value="Leucine zipper domain"/>
    <property type="match status" value="1"/>
</dbReference>
<sequence length="765" mass="81636">MSNPMFDDFIELDLLDASDPANAMFASFYLGDTADIDGSDYNVDNSNLAPAVAAVDPLPIPVVATTASDSTESSSLGLVIKQEPSDSPMLLNPIPLSPQQTLASDESPLIFDTDMTMITPDQLTIAPQATTVSPSSLSSSSSSTPATTVSTAAAAIASATTTTATTTTTTATQSTVAIDSSKILASTATSPSTANTSSSSPSPSPAPAASTSTAKRASPEPATTPARKHAKTESISSSTSSKAKSSSASKKSSSSASTTSNAAAATKASSGASKSAASTSTSTTSSSSTASKGKTQTPESTPESLTSTANTTLSAATLQFLLQQQVETPLIPQLFTGKLSREEIEETLARLLESTKHLIPTPDEEAPVKVKEEPASEDESDNEMEGVEPTTAEGAEPSHGLKTQPGIKTDDIPSSTDLKKMTSKERRQLRNKISARNFRVRRKEYIYTLEGQVLQHKTEARHLREAVTLMQDENQRLKDELETVRRQLEATTLSSSSINPATIAATSIDPTLAPEPSMPLSKENQSLLTSIMNRNVTAAMNPNAKSNITLSMARPQSPILTPNLHKDVPNSSSGSSSQSSWKDKNPIMVHRTLVPEICFGDEFQFDNKPSGSLDANTMDRPWMTFDPKPAEPQMSSVYSFTVSDFVLELMQTFTRMSANLPSTTAVAVEESVVEVDAEAEADLDWELQQNLWALTQVEEEDDMTEDQIQLVYDLVQCQASSSRPSSPAQEDPNMLEWLYESMMARLVDLDLQGSQDNTLPESHMA</sequence>
<dbReference type="OrthoDB" id="5571888at2759"/>
<protein>
    <recommendedName>
        <fullName evidence="5">BZIP domain-containing protein</fullName>
    </recommendedName>
</protein>
<feature type="region of interest" description="Disordered" evidence="4">
    <location>
        <begin position="188"/>
        <end position="308"/>
    </location>
</feature>
<dbReference type="EMBL" id="JAAAUQ010000051">
    <property type="protein sequence ID" value="KAF9155788.1"/>
    <property type="molecule type" value="Genomic_DNA"/>
</dbReference>
<reference evidence="6" key="1">
    <citation type="journal article" date="2020" name="Fungal Divers.">
        <title>Resolving the Mortierellaceae phylogeny through synthesis of multi-gene phylogenetics and phylogenomics.</title>
        <authorList>
            <person name="Vandepol N."/>
            <person name="Liber J."/>
            <person name="Desiro A."/>
            <person name="Na H."/>
            <person name="Kennedy M."/>
            <person name="Barry K."/>
            <person name="Grigoriev I.V."/>
            <person name="Miller A.N."/>
            <person name="O'Donnell K."/>
            <person name="Stajich J.E."/>
            <person name="Bonito G."/>
        </authorList>
    </citation>
    <scope>NUCLEOTIDE SEQUENCE</scope>
    <source>
        <strain evidence="6">NRRL 6426</strain>
    </source>
</reference>
<evidence type="ECO:0000256" key="4">
    <source>
        <dbReference type="SAM" id="MobiDB-lite"/>
    </source>
</evidence>
<comment type="subcellular location">
    <subcellularLocation>
        <location evidence="1">Nucleus</location>
    </subcellularLocation>
</comment>
<dbReference type="PANTHER" id="PTHR40621:SF10">
    <property type="entry name" value="BZIP DOMAIN-CONTAINING PROTEIN"/>
    <property type="match status" value="1"/>
</dbReference>
<dbReference type="CDD" id="cd14810">
    <property type="entry name" value="bZIP_u1"/>
    <property type="match status" value="1"/>
</dbReference>
<evidence type="ECO:0000259" key="5">
    <source>
        <dbReference type="PROSITE" id="PS50217"/>
    </source>
</evidence>
<dbReference type="PROSITE" id="PS00036">
    <property type="entry name" value="BZIP_BASIC"/>
    <property type="match status" value="1"/>
</dbReference>
<evidence type="ECO:0000256" key="3">
    <source>
        <dbReference type="SAM" id="Coils"/>
    </source>
</evidence>
<comment type="caution">
    <text evidence="6">The sequence shown here is derived from an EMBL/GenBank/DDBJ whole genome shotgun (WGS) entry which is preliminary data.</text>
</comment>
<proteinExistence type="predicted"/>